<proteinExistence type="predicted"/>
<sequence length="358" mass="38064">MAAWAAASAGARVVLLERSTLPRYKTCGGGITGTSLRSLPPGLRLPARDTITEVTFAHDGRRERTRRFAEPLLCMVLRDELDAALVEAAVQAGAVLRQETLVRHVEQSADGARLRTDGEDVLARTVVGADGSASRIGKHVGVVCDQVDLGLEVEVAAGARAEQWKGRVHLDWGPLPGSYGWVFPKGDALTVGVIAARGRPEETRAYLAAYLRRLGLDSAEVLRDSGHLTRCRTPGSPLRRDNVLVAGDAAGLLEPWTREGISFALRSGRLAGEAAARLAAGAPGPAYEEAVEAELGVEMAAGRRCLRLFERRPGLVHAALSRTARGADGFARISRGETTLARAFLHRGVGPAVGLLSR</sequence>
<dbReference type="InterPro" id="IPR036188">
    <property type="entry name" value="FAD/NAD-bd_sf"/>
</dbReference>
<keyword evidence="3" id="KW-1185">Reference proteome</keyword>
<dbReference type="Pfam" id="PF01494">
    <property type="entry name" value="FAD_binding_3"/>
    <property type="match status" value="1"/>
</dbReference>
<name>A0ABX0H2H2_9ACTN</name>
<dbReference type="Proteomes" id="UP000800981">
    <property type="component" value="Unassembled WGS sequence"/>
</dbReference>
<protein>
    <submittedName>
        <fullName evidence="2">Geranylgeranyl reductase family protein</fullName>
    </submittedName>
</protein>
<dbReference type="InterPro" id="IPR050407">
    <property type="entry name" value="Geranylgeranyl_reductase"/>
</dbReference>
<organism evidence="2 3">
    <name type="scientific">Motilibacter deserti</name>
    <dbReference type="NCBI Taxonomy" id="2714956"/>
    <lineage>
        <taxon>Bacteria</taxon>
        <taxon>Bacillati</taxon>
        <taxon>Actinomycetota</taxon>
        <taxon>Actinomycetes</taxon>
        <taxon>Motilibacterales</taxon>
        <taxon>Motilibacteraceae</taxon>
        <taxon>Motilibacter</taxon>
    </lineage>
</organism>
<feature type="domain" description="FAD-binding" evidence="1">
    <location>
        <begin position="7"/>
        <end position="265"/>
    </location>
</feature>
<accession>A0ABX0H2H2</accession>
<gene>
    <name evidence="2" type="ORF">G9H71_19970</name>
</gene>
<dbReference type="InterPro" id="IPR011777">
    <property type="entry name" value="Geranylgeranyl_Rdtase_fam"/>
</dbReference>
<evidence type="ECO:0000259" key="1">
    <source>
        <dbReference type="Pfam" id="PF01494"/>
    </source>
</evidence>
<reference evidence="2 3" key="1">
    <citation type="submission" date="2020-03" db="EMBL/GenBank/DDBJ databases">
        <title>Two novel Motilibacter sp.</title>
        <authorList>
            <person name="Liu S."/>
        </authorList>
    </citation>
    <scope>NUCLEOTIDE SEQUENCE [LARGE SCALE GENOMIC DNA]</scope>
    <source>
        <strain evidence="2 3">E257</strain>
    </source>
</reference>
<dbReference type="SUPFAM" id="SSF51905">
    <property type="entry name" value="FAD/NAD(P)-binding domain"/>
    <property type="match status" value="1"/>
</dbReference>
<dbReference type="InterPro" id="IPR002938">
    <property type="entry name" value="FAD-bd"/>
</dbReference>
<dbReference type="Gene3D" id="3.50.50.60">
    <property type="entry name" value="FAD/NAD(P)-binding domain"/>
    <property type="match status" value="1"/>
</dbReference>
<evidence type="ECO:0000313" key="2">
    <source>
        <dbReference type="EMBL" id="NHC16066.1"/>
    </source>
</evidence>
<dbReference type="EMBL" id="JAANNP010000087">
    <property type="protein sequence ID" value="NHC16066.1"/>
    <property type="molecule type" value="Genomic_DNA"/>
</dbReference>
<comment type="caution">
    <text evidence="2">The sequence shown here is derived from an EMBL/GenBank/DDBJ whole genome shotgun (WGS) entry which is preliminary data.</text>
</comment>
<dbReference type="PANTHER" id="PTHR42685:SF22">
    <property type="entry name" value="CONDITIONED MEDIUM FACTOR RECEPTOR 1"/>
    <property type="match status" value="1"/>
</dbReference>
<dbReference type="NCBIfam" id="TIGR02032">
    <property type="entry name" value="GG-red-SF"/>
    <property type="match status" value="1"/>
</dbReference>
<evidence type="ECO:0000313" key="3">
    <source>
        <dbReference type="Proteomes" id="UP000800981"/>
    </source>
</evidence>
<dbReference type="PANTHER" id="PTHR42685">
    <property type="entry name" value="GERANYLGERANYL DIPHOSPHATE REDUCTASE"/>
    <property type="match status" value="1"/>
</dbReference>